<accession>A0A847D429</accession>
<dbReference type="EMBL" id="JAAZCD010000112">
    <property type="protein sequence ID" value="NLD31549.1"/>
    <property type="molecule type" value="Genomic_DNA"/>
</dbReference>
<protein>
    <submittedName>
        <fullName evidence="1">Uncharacterized protein</fullName>
    </submittedName>
</protein>
<gene>
    <name evidence="1" type="ORF">GX662_04735</name>
</gene>
<reference evidence="1 2" key="1">
    <citation type="journal article" date="2020" name="Biotechnol. Biofuels">
        <title>New insights from the biogas microbiome by comprehensive genome-resolved metagenomics of nearly 1600 species originating from multiple anaerobic digesters.</title>
        <authorList>
            <person name="Campanaro S."/>
            <person name="Treu L."/>
            <person name="Rodriguez-R L.M."/>
            <person name="Kovalovszki A."/>
            <person name="Ziels R.M."/>
            <person name="Maus I."/>
            <person name="Zhu X."/>
            <person name="Kougias P.G."/>
            <person name="Basile A."/>
            <person name="Luo G."/>
            <person name="Schluter A."/>
            <person name="Konstantinidis K.T."/>
            <person name="Angelidaki I."/>
        </authorList>
    </citation>
    <scope>NUCLEOTIDE SEQUENCE [LARGE SCALE GENOMIC DNA]</scope>
    <source>
        <strain evidence="1">AS07pgkLD_105</strain>
    </source>
</reference>
<organism evidence="1 2">
    <name type="scientific">Trichococcus flocculiformis</name>
    <dbReference type="NCBI Taxonomy" id="82803"/>
    <lineage>
        <taxon>Bacteria</taxon>
        <taxon>Bacillati</taxon>
        <taxon>Bacillota</taxon>
        <taxon>Bacilli</taxon>
        <taxon>Lactobacillales</taxon>
        <taxon>Carnobacteriaceae</taxon>
        <taxon>Trichococcus</taxon>
    </lineage>
</organism>
<evidence type="ECO:0000313" key="2">
    <source>
        <dbReference type="Proteomes" id="UP000589373"/>
    </source>
</evidence>
<dbReference type="RefSeq" id="WP_276645193.1">
    <property type="nucleotide sequence ID" value="NZ_JAAZCD010000112.1"/>
</dbReference>
<name>A0A847D429_9LACT</name>
<comment type="caution">
    <text evidence="1">The sequence shown here is derived from an EMBL/GenBank/DDBJ whole genome shotgun (WGS) entry which is preliminary data.</text>
</comment>
<dbReference type="AlphaFoldDB" id="A0A847D429"/>
<dbReference type="Proteomes" id="UP000589373">
    <property type="component" value="Unassembled WGS sequence"/>
</dbReference>
<evidence type="ECO:0000313" key="1">
    <source>
        <dbReference type="EMBL" id="NLD31549.1"/>
    </source>
</evidence>
<proteinExistence type="predicted"/>
<sequence>MKLFRKIDLITGNFIEDVIFESHPTVLDAEGNTVLDAQYVEEAPKQGFYLPRWNGTEWVEGGEPSPIPEPTTPPLSTDEKLTQMAEQLIITQTELEVVQEALDFLLLGGM</sequence>